<feature type="domain" description="ATPase AAA-type core" evidence="1">
    <location>
        <begin position="281"/>
        <end position="333"/>
    </location>
</feature>
<evidence type="ECO:0000259" key="3">
    <source>
        <dbReference type="Pfam" id="PF20469"/>
    </source>
</evidence>
<feature type="domain" description="OLD protein-like TOPRIM" evidence="3">
    <location>
        <begin position="376"/>
        <end position="439"/>
    </location>
</feature>
<feature type="domain" description="Rad50/SbcC-type AAA" evidence="2">
    <location>
        <begin position="5"/>
        <end position="162"/>
    </location>
</feature>
<dbReference type="Proteomes" id="UP000680348">
    <property type="component" value="Unassembled WGS sequence"/>
</dbReference>
<proteinExistence type="predicted"/>
<gene>
    <name evidence="4" type="ORF">KEU06_25390</name>
</gene>
<dbReference type="GO" id="GO:0016887">
    <property type="term" value="F:ATP hydrolysis activity"/>
    <property type="evidence" value="ECO:0007669"/>
    <property type="project" value="InterPro"/>
</dbReference>
<accession>A0A942E1C0</accession>
<evidence type="ECO:0000313" key="4">
    <source>
        <dbReference type="EMBL" id="MBS3651944.1"/>
    </source>
</evidence>
<dbReference type="PANTHER" id="PTHR43581">
    <property type="entry name" value="ATP/GTP PHOSPHATASE"/>
    <property type="match status" value="1"/>
</dbReference>
<sequence length="544" mass="59629">MRIAKVKITNFKCYEETFTLALNDGLNVIVGANESGKTTILEAIHLALTGLLHGRPLKNDLTSYLFNLAAQNKYVQSLGTASPLPPPAITIELFFSGSSNELAELEGNGNSEKAKGSGVVYKIEFDEENYKGPYEELVKAGALRSIPVEYYTTTMRSFARKGITARNIPIKSALIDSSSTRLQHGSDVYVSRIIRDVLEEKERASISQAHRKLKEAFVADPNLKLINERITQAAKISQKAVSISVDLSSQTAWESSLMTYIDLIPFQYIGKGEQCVIKTKLALSAKKNAEATAILLEEPENHLSHARLNELIVDLTDQHGQKQIIISTHSSFVANKLGLDHLIVLRGGEVARIAELGASDFFKKLAGYDTLRLTLAAKAILVEGDSDELVVQRAYMDANGGRLPIQDGIDVISVGTAFLRFLELADALKIPVAVVTDNDGDIAAVEKKYAAFKDSGTVRICFDPIVDTGSLMIKDKPFNYNTLEPKLLKANNRATLNTILGTPAKTDDELRVHMRANKTESALAIFNSKITITYPDYIQKAISP</sequence>
<evidence type="ECO:0000259" key="2">
    <source>
        <dbReference type="Pfam" id="PF13476"/>
    </source>
</evidence>
<evidence type="ECO:0000259" key="1">
    <source>
        <dbReference type="Pfam" id="PF13304"/>
    </source>
</evidence>
<protein>
    <submittedName>
        <fullName evidence="4">AAA family ATPase</fullName>
    </submittedName>
</protein>
<organism evidence="4 5">
    <name type="scientific">Pseudaminobacter soli</name>
    <name type="common">ex Zhang et al. 2022</name>
    <dbReference type="NCBI Taxonomy" id="2831468"/>
    <lineage>
        <taxon>Bacteria</taxon>
        <taxon>Pseudomonadati</taxon>
        <taxon>Pseudomonadota</taxon>
        <taxon>Alphaproteobacteria</taxon>
        <taxon>Hyphomicrobiales</taxon>
        <taxon>Phyllobacteriaceae</taxon>
        <taxon>Pseudaminobacter</taxon>
    </lineage>
</organism>
<dbReference type="InterPro" id="IPR034139">
    <property type="entry name" value="TOPRIM_OLD"/>
</dbReference>
<dbReference type="InterPro" id="IPR038729">
    <property type="entry name" value="Rad50/SbcC_AAA"/>
</dbReference>
<dbReference type="Pfam" id="PF13476">
    <property type="entry name" value="AAA_23"/>
    <property type="match status" value="1"/>
</dbReference>
<dbReference type="AlphaFoldDB" id="A0A942E1C0"/>
<dbReference type="EMBL" id="JAGWCR010000017">
    <property type="protein sequence ID" value="MBS3651944.1"/>
    <property type="molecule type" value="Genomic_DNA"/>
</dbReference>
<reference evidence="4" key="1">
    <citation type="submission" date="2021-04" db="EMBL/GenBank/DDBJ databases">
        <title>Pseudaminobacter soli sp. nov., isolated from paddy soil contaminated by heavy metals.</title>
        <authorList>
            <person name="Zhang K."/>
        </authorList>
    </citation>
    <scope>NUCLEOTIDE SEQUENCE</scope>
    <source>
        <strain evidence="4">19-2017</strain>
    </source>
</reference>
<name>A0A942E1C0_9HYPH</name>
<dbReference type="CDD" id="cd01026">
    <property type="entry name" value="TOPRIM_OLD"/>
    <property type="match status" value="1"/>
</dbReference>
<dbReference type="GO" id="GO:0006302">
    <property type="term" value="P:double-strand break repair"/>
    <property type="evidence" value="ECO:0007669"/>
    <property type="project" value="InterPro"/>
</dbReference>
<dbReference type="InterPro" id="IPR003959">
    <property type="entry name" value="ATPase_AAA_core"/>
</dbReference>
<dbReference type="GO" id="GO:0005524">
    <property type="term" value="F:ATP binding"/>
    <property type="evidence" value="ECO:0007669"/>
    <property type="project" value="InterPro"/>
</dbReference>
<dbReference type="Gene3D" id="3.40.50.300">
    <property type="entry name" value="P-loop containing nucleotide triphosphate hydrolases"/>
    <property type="match status" value="1"/>
</dbReference>
<dbReference type="RefSeq" id="WP_188257492.1">
    <property type="nucleotide sequence ID" value="NZ_JABVCF010000017.1"/>
</dbReference>
<dbReference type="SUPFAM" id="SSF52540">
    <property type="entry name" value="P-loop containing nucleoside triphosphate hydrolases"/>
    <property type="match status" value="1"/>
</dbReference>
<dbReference type="InterPro" id="IPR027417">
    <property type="entry name" value="P-loop_NTPase"/>
</dbReference>
<keyword evidence="5" id="KW-1185">Reference proteome</keyword>
<dbReference type="Pfam" id="PF13304">
    <property type="entry name" value="AAA_21"/>
    <property type="match status" value="1"/>
</dbReference>
<comment type="caution">
    <text evidence="4">The sequence shown here is derived from an EMBL/GenBank/DDBJ whole genome shotgun (WGS) entry which is preliminary data.</text>
</comment>
<dbReference type="Pfam" id="PF20469">
    <property type="entry name" value="OLD-like_TOPRIM"/>
    <property type="match status" value="1"/>
</dbReference>
<dbReference type="InterPro" id="IPR051396">
    <property type="entry name" value="Bact_Antivir_Def_Nuclease"/>
</dbReference>
<dbReference type="PANTHER" id="PTHR43581:SF4">
    <property type="entry name" value="ATP_GTP PHOSPHATASE"/>
    <property type="match status" value="1"/>
</dbReference>
<evidence type="ECO:0000313" key="5">
    <source>
        <dbReference type="Proteomes" id="UP000680348"/>
    </source>
</evidence>